<feature type="transmembrane region" description="Helical" evidence="2">
    <location>
        <begin position="128"/>
        <end position="151"/>
    </location>
</feature>
<dbReference type="RefSeq" id="WP_048544969.1">
    <property type="nucleotide sequence ID" value="NZ_HF571038.1"/>
</dbReference>
<gene>
    <name evidence="3" type="ORF">BN13_190029</name>
</gene>
<evidence type="ECO:0000313" key="4">
    <source>
        <dbReference type="Proteomes" id="UP000035720"/>
    </source>
</evidence>
<feature type="transmembrane region" description="Helical" evidence="2">
    <location>
        <begin position="79"/>
        <end position="99"/>
    </location>
</feature>
<proteinExistence type="predicted"/>
<sequence>MTRWARPRVVIPVALLAAGLAVISGRRIWLTGRVDDAALGASTVSATGTQAVPGLVALALVLAAGTLAAATAAPVVRRITLITATLAAGALAALSARAMTNADSIVGSVAAQQSGRSGSIPVAAEANAWPAAVLVAMVLTGLVLVAALASAGSWRGLSERYDAPGESDAAGGRGERVLRTWDRLDRGDDPTLDETAP</sequence>
<keyword evidence="4" id="KW-1185">Reference proteome</keyword>
<comment type="caution">
    <text evidence="3">The sequence shown here is derived from an EMBL/GenBank/DDBJ whole genome shotgun (WGS) entry which is preliminary data.</text>
</comment>
<dbReference type="STRING" id="1193518.BN13_190029"/>
<evidence type="ECO:0000313" key="3">
    <source>
        <dbReference type="EMBL" id="CCI52624.1"/>
    </source>
</evidence>
<keyword evidence="2" id="KW-1133">Transmembrane helix</keyword>
<organism evidence="3 4">
    <name type="scientific">Nostocoides jenkinsii Ben 74</name>
    <dbReference type="NCBI Taxonomy" id="1193518"/>
    <lineage>
        <taxon>Bacteria</taxon>
        <taxon>Bacillati</taxon>
        <taxon>Actinomycetota</taxon>
        <taxon>Actinomycetes</taxon>
        <taxon>Micrococcales</taxon>
        <taxon>Intrasporangiaceae</taxon>
        <taxon>Nostocoides</taxon>
    </lineage>
</organism>
<dbReference type="AlphaFoldDB" id="A0A077M7S4"/>
<keyword evidence="2" id="KW-0812">Transmembrane</keyword>
<dbReference type="Proteomes" id="UP000035720">
    <property type="component" value="Unassembled WGS sequence"/>
</dbReference>
<dbReference type="InterPro" id="IPR019051">
    <property type="entry name" value="Trp_biosyn_TM_oprn/chp"/>
</dbReference>
<reference evidence="3 4" key="1">
    <citation type="journal article" date="2013" name="ISME J.">
        <title>A metabolic model for members of the genus Tetrasphaera involved in enhanced biological phosphorus removal.</title>
        <authorList>
            <person name="Kristiansen R."/>
            <person name="Nguyen H.T.T."/>
            <person name="Saunders A.M."/>
            <person name="Nielsen J.L."/>
            <person name="Wimmer R."/>
            <person name="Le V.Q."/>
            <person name="McIlroy S.J."/>
            <person name="Petrovski S."/>
            <person name="Seviour R.J."/>
            <person name="Calteau A."/>
            <person name="Nielsen K.L."/>
            <person name="Nielsen P.H."/>
        </authorList>
    </citation>
    <scope>NUCLEOTIDE SEQUENCE [LARGE SCALE GENOMIC DNA]</scope>
    <source>
        <strain evidence="3 4">Ben 74</strain>
    </source>
</reference>
<name>A0A077M7S4_9MICO</name>
<dbReference type="OrthoDB" id="4868800at2"/>
<dbReference type="Pfam" id="PF09534">
    <property type="entry name" value="Trp_oprn_chp"/>
    <property type="match status" value="1"/>
</dbReference>
<keyword evidence="2" id="KW-0472">Membrane</keyword>
<dbReference type="EMBL" id="CAJC01000101">
    <property type="protein sequence ID" value="CCI52624.1"/>
    <property type="molecule type" value="Genomic_DNA"/>
</dbReference>
<feature type="transmembrane region" description="Helical" evidence="2">
    <location>
        <begin position="49"/>
        <end position="72"/>
    </location>
</feature>
<evidence type="ECO:0000256" key="2">
    <source>
        <dbReference type="SAM" id="Phobius"/>
    </source>
</evidence>
<evidence type="ECO:0000256" key="1">
    <source>
        <dbReference type="SAM" id="MobiDB-lite"/>
    </source>
</evidence>
<evidence type="ECO:0008006" key="5">
    <source>
        <dbReference type="Google" id="ProtNLM"/>
    </source>
</evidence>
<accession>A0A077M7S4</accession>
<feature type="compositionally biased region" description="Basic and acidic residues" evidence="1">
    <location>
        <begin position="173"/>
        <end position="189"/>
    </location>
</feature>
<protein>
    <recommendedName>
        <fullName evidence="5">Trp biosynthesis associated, transmembrane protein, Oprn/Chp</fullName>
    </recommendedName>
</protein>
<feature type="region of interest" description="Disordered" evidence="1">
    <location>
        <begin position="160"/>
        <end position="197"/>
    </location>
</feature>